<dbReference type="AlphaFoldDB" id="A0A9P5ZZL7"/>
<sequence>MLINTVRLSSRTRTDLTLVPSSSFKSLPSITRPYADDMSFSSLGNRMAGSDRFRTRCVVSISYCGSKRERRRTVDGGLVLVRAEFRFTHRH</sequence>
<evidence type="ECO:0000313" key="2">
    <source>
        <dbReference type="Proteomes" id="UP000807025"/>
    </source>
</evidence>
<gene>
    <name evidence="1" type="ORF">BDN71DRAFT_662748</name>
</gene>
<protein>
    <submittedName>
        <fullName evidence="1">Uncharacterized protein</fullName>
    </submittedName>
</protein>
<dbReference type="EMBL" id="MU154547">
    <property type="protein sequence ID" value="KAF9497045.1"/>
    <property type="molecule type" value="Genomic_DNA"/>
</dbReference>
<evidence type="ECO:0000313" key="1">
    <source>
        <dbReference type="EMBL" id="KAF9497045.1"/>
    </source>
</evidence>
<dbReference type="Proteomes" id="UP000807025">
    <property type="component" value="Unassembled WGS sequence"/>
</dbReference>
<proteinExistence type="predicted"/>
<keyword evidence="2" id="KW-1185">Reference proteome</keyword>
<reference evidence="1" key="1">
    <citation type="submission" date="2020-11" db="EMBL/GenBank/DDBJ databases">
        <authorList>
            <consortium name="DOE Joint Genome Institute"/>
            <person name="Ahrendt S."/>
            <person name="Riley R."/>
            <person name="Andreopoulos W."/>
            <person name="Labutti K."/>
            <person name="Pangilinan J."/>
            <person name="Ruiz-Duenas F.J."/>
            <person name="Barrasa J.M."/>
            <person name="Sanchez-Garcia M."/>
            <person name="Camarero S."/>
            <person name="Miyauchi S."/>
            <person name="Serrano A."/>
            <person name="Linde D."/>
            <person name="Babiker R."/>
            <person name="Drula E."/>
            <person name="Ayuso-Fernandez I."/>
            <person name="Pacheco R."/>
            <person name="Padilla G."/>
            <person name="Ferreira P."/>
            <person name="Barriuso J."/>
            <person name="Kellner H."/>
            <person name="Castanera R."/>
            <person name="Alfaro M."/>
            <person name="Ramirez L."/>
            <person name="Pisabarro A.G."/>
            <person name="Kuo A."/>
            <person name="Tritt A."/>
            <person name="Lipzen A."/>
            <person name="He G."/>
            <person name="Yan M."/>
            <person name="Ng V."/>
            <person name="Cullen D."/>
            <person name="Martin F."/>
            <person name="Rosso M.-N."/>
            <person name="Henrissat B."/>
            <person name="Hibbett D."/>
            <person name="Martinez A.T."/>
            <person name="Grigoriev I.V."/>
        </authorList>
    </citation>
    <scope>NUCLEOTIDE SEQUENCE</scope>
    <source>
        <strain evidence="1">ATCC 90797</strain>
    </source>
</reference>
<name>A0A9P5ZZL7_PLEER</name>
<organism evidence="1 2">
    <name type="scientific">Pleurotus eryngii</name>
    <name type="common">Boletus of the steppes</name>
    <dbReference type="NCBI Taxonomy" id="5323"/>
    <lineage>
        <taxon>Eukaryota</taxon>
        <taxon>Fungi</taxon>
        <taxon>Dikarya</taxon>
        <taxon>Basidiomycota</taxon>
        <taxon>Agaricomycotina</taxon>
        <taxon>Agaricomycetes</taxon>
        <taxon>Agaricomycetidae</taxon>
        <taxon>Agaricales</taxon>
        <taxon>Pleurotineae</taxon>
        <taxon>Pleurotaceae</taxon>
        <taxon>Pleurotus</taxon>
    </lineage>
</organism>
<comment type="caution">
    <text evidence="1">The sequence shown here is derived from an EMBL/GenBank/DDBJ whole genome shotgun (WGS) entry which is preliminary data.</text>
</comment>
<accession>A0A9P5ZZL7</accession>